<evidence type="ECO:0000313" key="2">
    <source>
        <dbReference type="Proteomes" id="UP000092460"/>
    </source>
</evidence>
<dbReference type="EMBL" id="JXJN01020955">
    <property type="status" value="NOT_ANNOTATED_CDS"/>
    <property type="molecule type" value="Genomic_DNA"/>
</dbReference>
<evidence type="ECO:0000313" key="1">
    <source>
        <dbReference type="EnsemblMetazoa" id="GPPI041219-PA"/>
    </source>
</evidence>
<dbReference type="EnsemblMetazoa" id="GPPI041219-RA">
    <property type="protein sequence ID" value="GPPI041219-PA"/>
    <property type="gene ID" value="GPPI041219"/>
</dbReference>
<dbReference type="AlphaFoldDB" id="A0A1B0BUY0"/>
<dbReference type="Proteomes" id="UP000092460">
    <property type="component" value="Unassembled WGS sequence"/>
</dbReference>
<name>A0A1B0BUY0_9MUSC</name>
<reference evidence="1" key="2">
    <citation type="submission" date="2020-05" db="UniProtKB">
        <authorList>
            <consortium name="EnsemblMetazoa"/>
        </authorList>
    </citation>
    <scope>IDENTIFICATION</scope>
    <source>
        <strain evidence="1">IAEA</strain>
    </source>
</reference>
<keyword evidence="2" id="KW-1185">Reference proteome</keyword>
<protein>
    <submittedName>
        <fullName evidence="1">Uncharacterized protein</fullName>
    </submittedName>
</protein>
<accession>A0A1B0BUY0</accession>
<sequence>RHQLCQYIEERGNSHFIVWNTKILNLPQCNLRQCASMTTLKRLLGKDILPCLAKMTRCERYAESFYLLSGQTLVCMYACDLYMCTTVYHSFSHFDTNHINCLLILACFDVVVHNVNIHVTYSLKWPVFSVHIFGKQPIGKILISQRHSVADEHATWPPSSHKFAVQFPQILQIRRPVPTNSTPNSHKFHKFAAQFPKVDRPVPISWSPRFHNTIRDEQCLFNNEIADVSLSFQLKFCGGKRRFAFITSAFIIRKKIV</sequence>
<proteinExistence type="predicted"/>
<reference evidence="2" key="1">
    <citation type="submission" date="2015-01" db="EMBL/GenBank/DDBJ databases">
        <authorList>
            <person name="Aksoy S."/>
            <person name="Warren W."/>
            <person name="Wilson R.K."/>
        </authorList>
    </citation>
    <scope>NUCLEOTIDE SEQUENCE [LARGE SCALE GENOMIC DNA]</scope>
    <source>
        <strain evidence="2">IAEA</strain>
    </source>
</reference>
<dbReference type="VEuPathDB" id="VectorBase:GPPI041219"/>
<organism evidence="1 2">
    <name type="scientific">Glossina palpalis gambiensis</name>
    <dbReference type="NCBI Taxonomy" id="67801"/>
    <lineage>
        <taxon>Eukaryota</taxon>
        <taxon>Metazoa</taxon>
        <taxon>Ecdysozoa</taxon>
        <taxon>Arthropoda</taxon>
        <taxon>Hexapoda</taxon>
        <taxon>Insecta</taxon>
        <taxon>Pterygota</taxon>
        <taxon>Neoptera</taxon>
        <taxon>Endopterygota</taxon>
        <taxon>Diptera</taxon>
        <taxon>Brachycera</taxon>
        <taxon>Muscomorpha</taxon>
        <taxon>Hippoboscoidea</taxon>
        <taxon>Glossinidae</taxon>
        <taxon>Glossina</taxon>
    </lineage>
</organism>